<evidence type="ECO:0000313" key="1">
    <source>
        <dbReference type="EMBL" id="WMX18810.1"/>
    </source>
</evidence>
<proteinExistence type="predicted"/>
<organism evidence="1 2">
    <name type="scientific">Escherichia phage vB_EcoP_PAS7</name>
    <dbReference type="NCBI Taxonomy" id="3053875"/>
    <lineage>
        <taxon>Viruses</taxon>
        <taxon>Duplodnaviria</taxon>
        <taxon>Heunggongvirae</taxon>
        <taxon>Uroviricota</taxon>
        <taxon>Caudoviricetes</taxon>
        <taxon>Autographivirales</taxon>
        <taxon>Autoscriptoviridae</taxon>
        <taxon>Slopekvirinae</taxon>
        <taxon>Cepavirus</taxon>
        <taxon>Cepavirus PAS7</taxon>
    </lineage>
</organism>
<protein>
    <submittedName>
        <fullName evidence="1">Uncharacterized protein</fullName>
    </submittedName>
</protein>
<evidence type="ECO:0000313" key="2">
    <source>
        <dbReference type="Proteomes" id="UP001182171"/>
    </source>
</evidence>
<dbReference type="EMBL" id="OQ921331">
    <property type="protein sequence ID" value="WMX18810.1"/>
    <property type="molecule type" value="Genomic_DNA"/>
</dbReference>
<accession>A0AA51VIH2</accession>
<keyword evidence="2" id="KW-1185">Reference proteome</keyword>
<sequence>MSNTLNTAQYTTHLYNWNNSSDYIISIVKQLHVWGIGIQLGMDEEEHFQKVVQEIQGHSVLAVFSGDELIGGVSIIPQLLENSHYTGKSMATGFMVVEPYHPKAVATLYRNLKRIVRENGADWLIFTRAVSDVDYLQKGIKL</sequence>
<reference evidence="1" key="1">
    <citation type="submission" date="2023-05" db="EMBL/GenBank/DDBJ databases">
        <title>Complete genome sequence of three non-O157 smooth Escherichia coli infecting phages.</title>
        <authorList>
            <person name="Pas C."/>
            <person name="Briers Y."/>
            <person name="Fieseler L."/>
        </authorList>
    </citation>
    <scope>NUCLEOTIDE SEQUENCE</scope>
</reference>
<name>A0AA51VIH2_9CAUD</name>
<dbReference type="Proteomes" id="UP001182171">
    <property type="component" value="Segment"/>
</dbReference>